<dbReference type="SUPFAM" id="SSF52540">
    <property type="entry name" value="P-loop containing nucleoside triphosphate hydrolases"/>
    <property type="match status" value="1"/>
</dbReference>
<keyword evidence="2 10" id="KW-0690">Ribosome biogenesis</keyword>
<evidence type="ECO:0000256" key="7">
    <source>
        <dbReference type="ARBA" id="ARBA00022833"/>
    </source>
</evidence>
<dbReference type="PANTHER" id="PTHR32120">
    <property type="entry name" value="SMALL RIBOSOMAL SUBUNIT BIOGENESIS GTPASE RSGA"/>
    <property type="match status" value="1"/>
</dbReference>
<dbReference type="RefSeq" id="WP_099151923.1">
    <property type="nucleotide sequence ID" value="NZ_PDUD01000024.1"/>
</dbReference>
<dbReference type="InterPro" id="IPR030378">
    <property type="entry name" value="G_CP_dom"/>
</dbReference>
<comment type="cofactor">
    <cofactor evidence="10">
        <name>Zn(2+)</name>
        <dbReference type="ChEBI" id="CHEBI:29105"/>
    </cofactor>
    <text evidence="10">Binds 1 zinc ion per subunit.</text>
</comment>
<gene>
    <name evidence="10 13" type="primary">rsgA</name>
    <name evidence="13" type="ORF">CRP01_20360</name>
</gene>
<reference evidence="13 14" key="1">
    <citation type="submission" date="2017-10" db="EMBL/GenBank/DDBJ databases">
        <title>The draft genome sequence of Lewinella nigricans NBRC 102662.</title>
        <authorList>
            <person name="Wang K."/>
        </authorList>
    </citation>
    <scope>NUCLEOTIDE SEQUENCE [LARGE SCALE GENOMIC DNA]</scope>
    <source>
        <strain evidence="13 14">NBRC 102662</strain>
    </source>
</reference>
<comment type="subcellular location">
    <subcellularLocation>
        <location evidence="10">Cytoplasm</location>
    </subcellularLocation>
</comment>
<dbReference type="EC" id="3.6.1.-" evidence="10"/>
<dbReference type="AlphaFoldDB" id="A0A2D0N8M9"/>
<sequence length="316" mass="35781">MEEGIVIKSTGSWYQVKLSDGRTVPCRILGKFRLEGLNLTNPVAVGDQVEVIMEDGEEETGLIRNIKPRTNYVVRQSPRRKRDMHLLASNIDQAMVIVTIREPMLKPGFIDRFLLMTEPYEIPTLIIFNKADLYSEDDLELYEAIEYMYEDIGYQVFLVSAVSGQGIEELRGALKDKITLVAGQSGVGKSTLVTAIQPQLELRTQDLSGHSGKGQHTTTFAEMFDLDFGGAIIDTPGIKTLSFNHLEPQDVAHNFREFFALSEDCRFGGSCLHRDEPGCAVKEAVEEQQVSELRYMNYLMLLEEIEEQNYWERNKG</sequence>
<protein>
    <recommendedName>
        <fullName evidence="10">Small ribosomal subunit biogenesis GTPase RsgA</fullName>
        <ecNumber evidence="10">3.6.1.-</ecNumber>
    </recommendedName>
</protein>
<dbReference type="GO" id="GO:0005525">
    <property type="term" value="F:GTP binding"/>
    <property type="evidence" value="ECO:0007669"/>
    <property type="project" value="UniProtKB-UniRule"/>
</dbReference>
<dbReference type="Proteomes" id="UP000223913">
    <property type="component" value="Unassembled WGS sequence"/>
</dbReference>
<dbReference type="InterPro" id="IPR004881">
    <property type="entry name" value="Ribosome_biogen_GTPase_RsgA"/>
</dbReference>
<dbReference type="InterPro" id="IPR012340">
    <property type="entry name" value="NA-bd_OB-fold"/>
</dbReference>
<organism evidence="13 14">
    <name type="scientific">Flavilitoribacter nigricans (strain ATCC 23147 / DSM 23189 / NBRC 102662 / NCIMB 1420 / SS-2)</name>
    <name type="common">Lewinella nigricans</name>
    <dbReference type="NCBI Taxonomy" id="1122177"/>
    <lineage>
        <taxon>Bacteria</taxon>
        <taxon>Pseudomonadati</taxon>
        <taxon>Bacteroidota</taxon>
        <taxon>Saprospiria</taxon>
        <taxon>Saprospirales</taxon>
        <taxon>Lewinellaceae</taxon>
        <taxon>Flavilitoribacter</taxon>
    </lineage>
</organism>
<keyword evidence="4 10" id="KW-0699">rRNA-binding</keyword>
<dbReference type="EMBL" id="PDUD01000024">
    <property type="protein sequence ID" value="PHN04862.1"/>
    <property type="molecule type" value="Genomic_DNA"/>
</dbReference>
<evidence type="ECO:0000256" key="3">
    <source>
        <dbReference type="ARBA" id="ARBA00022723"/>
    </source>
</evidence>
<feature type="domain" description="EngC GTPase" evidence="11">
    <location>
        <begin position="89"/>
        <end position="239"/>
    </location>
</feature>
<keyword evidence="5 10" id="KW-0547">Nucleotide-binding</keyword>
<evidence type="ECO:0000256" key="10">
    <source>
        <dbReference type="HAMAP-Rule" id="MF_01820"/>
    </source>
</evidence>
<keyword evidence="9 10" id="KW-0342">GTP-binding</keyword>
<dbReference type="PROSITE" id="PS51721">
    <property type="entry name" value="G_CP"/>
    <property type="match status" value="1"/>
</dbReference>
<accession>A0A2D0N8M9</accession>
<feature type="binding site" evidence="10">
    <location>
        <position position="265"/>
    </location>
    <ligand>
        <name>Zn(2+)</name>
        <dbReference type="ChEBI" id="CHEBI:29105"/>
    </ligand>
</feature>
<dbReference type="GO" id="GO:0019843">
    <property type="term" value="F:rRNA binding"/>
    <property type="evidence" value="ECO:0007669"/>
    <property type="project" value="UniProtKB-KW"/>
</dbReference>
<dbReference type="InterPro" id="IPR010914">
    <property type="entry name" value="RsgA_GTPase_dom"/>
</dbReference>
<dbReference type="CDD" id="cd01854">
    <property type="entry name" value="YjeQ_EngC"/>
    <property type="match status" value="1"/>
</dbReference>
<comment type="subunit">
    <text evidence="10">Monomer. Associates with 30S ribosomal subunit, binds 16S rRNA.</text>
</comment>
<dbReference type="GO" id="GO:0005737">
    <property type="term" value="C:cytoplasm"/>
    <property type="evidence" value="ECO:0007669"/>
    <property type="project" value="UniProtKB-SubCell"/>
</dbReference>
<comment type="caution">
    <text evidence="13">The sequence shown here is derived from an EMBL/GenBank/DDBJ whole genome shotgun (WGS) entry which is preliminary data.</text>
</comment>
<keyword evidence="8 10" id="KW-0694">RNA-binding</keyword>
<proteinExistence type="inferred from homology"/>
<feature type="binding site" evidence="10">
    <location>
        <begin position="129"/>
        <end position="132"/>
    </location>
    <ligand>
        <name>GTP</name>
        <dbReference type="ChEBI" id="CHEBI:37565"/>
    </ligand>
</feature>
<evidence type="ECO:0000256" key="5">
    <source>
        <dbReference type="ARBA" id="ARBA00022741"/>
    </source>
</evidence>
<comment type="function">
    <text evidence="10">One of several proteins that assist in the late maturation steps of the functional core of the 30S ribosomal subunit. Helps release RbfA from mature subunits. May play a role in the assembly of ribosomal proteins into the subunit. Circularly permuted GTPase that catalyzes slow GTP hydrolysis, GTPase activity is stimulated by the 30S ribosomal subunit.</text>
</comment>
<evidence type="ECO:0000313" key="14">
    <source>
        <dbReference type="Proteomes" id="UP000223913"/>
    </source>
</evidence>
<evidence type="ECO:0000256" key="6">
    <source>
        <dbReference type="ARBA" id="ARBA00022801"/>
    </source>
</evidence>
<dbReference type="NCBIfam" id="TIGR00157">
    <property type="entry name" value="ribosome small subunit-dependent GTPase A"/>
    <property type="match status" value="1"/>
</dbReference>
<evidence type="ECO:0000259" key="12">
    <source>
        <dbReference type="PROSITE" id="PS51721"/>
    </source>
</evidence>
<dbReference type="PANTHER" id="PTHR32120:SF11">
    <property type="entry name" value="SMALL RIBOSOMAL SUBUNIT BIOGENESIS GTPASE RSGA 1, MITOCHONDRIAL-RELATED"/>
    <property type="match status" value="1"/>
</dbReference>
<dbReference type="GO" id="GO:0042274">
    <property type="term" value="P:ribosomal small subunit biogenesis"/>
    <property type="evidence" value="ECO:0007669"/>
    <property type="project" value="UniProtKB-UniRule"/>
</dbReference>
<dbReference type="GO" id="GO:0046872">
    <property type="term" value="F:metal ion binding"/>
    <property type="evidence" value="ECO:0007669"/>
    <property type="project" value="UniProtKB-KW"/>
</dbReference>
<keyword evidence="6 10" id="KW-0378">Hydrolase</keyword>
<dbReference type="PROSITE" id="PS50936">
    <property type="entry name" value="ENGC_GTPASE"/>
    <property type="match status" value="1"/>
</dbReference>
<evidence type="ECO:0000256" key="4">
    <source>
        <dbReference type="ARBA" id="ARBA00022730"/>
    </source>
</evidence>
<dbReference type="Pfam" id="PF03193">
    <property type="entry name" value="RsgA_GTPase"/>
    <property type="match status" value="1"/>
</dbReference>
<evidence type="ECO:0000259" key="11">
    <source>
        <dbReference type="PROSITE" id="PS50936"/>
    </source>
</evidence>
<evidence type="ECO:0000256" key="1">
    <source>
        <dbReference type="ARBA" id="ARBA00022490"/>
    </source>
</evidence>
<name>A0A2D0N8M9_FLAN2</name>
<feature type="binding site" evidence="10">
    <location>
        <position position="279"/>
    </location>
    <ligand>
        <name>Zn(2+)</name>
        <dbReference type="ChEBI" id="CHEBI:29105"/>
    </ligand>
</feature>
<dbReference type="Gene3D" id="2.40.50.140">
    <property type="entry name" value="Nucleic acid-binding proteins"/>
    <property type="match status" value="1"/>
</dbReference>
<dbReference type="HAMAP" id="MF_01820">
    <property type="entry name" value="GTPase_RsgA"/>
    <property type="match status" value="1"/>
</dbReference>
<keyword evidence="14" id="KW-1185">Reference proteome</keyword>
<dbReference type="Gene3D" id="3.40.50.300">
    <property type="entry name" value="P-loop containing nucleotide triphosphate hydrolases"/>
    <property type="match status" value="1"/>
</dbReference>
<keyword evidence="7 10" id="KW-0862">Zinc</keyword>
<evidence type="ECO:0000313" key="13">
    <source>
        <dbReference type="EMBL" id="PHN04862.1"/>
    </source>
</evidence>
<keyword evidence="3 10" id="KW-0479">Metal-binding</keyword>
<dbReference type="SUPFAM" id="SSF50249">
    <property type="entry name" value="Nucleic acid-binding proteins"/>
    <property type="match status" value="1"/>
</dbReference>
<feature type="binding site" evidence="10">
    <location>
        <position position="273"/>
    </location>
    <ligand>
        <name>Zn(2+)</name>
        <dbReference type="ChEBI" id="CHEBI:29105"/>
    </ligand>
</feature>
<dbReference type="InterPro" id="IPR027417">
    <property type="entry name" value="P-loop_NTPase"/>
</dbReference>
<dbReference type="GO" id="GO:0003924">
    <property type="term" value="F:GTPase activity"/>
    <property type="evidence" value="ECO:0007669"/>
    <property type="project" value="UniProtKB-UniRule"/>
</dbReference>
<feature type="domain" description="CP-type G" evidence="12">
    <location>
        <begin position="80"/>
        <end position="241"/>
    </location>
</feature>
<comment type="similarity">
    <text evidence="10">Belongs to the TRAFAC class YlqF/YawG GTPase family. RsgA subfamily.</text>
</comment>
<feature type="binding site" evidence="10">
    <location>
        <position position="271"/>
    </location>
    <ligand>
        <name>Zn(2+)</name>
        <dbReference type="ChEBI" id="CHEBI:29105"/>
    </ligand>
</feature>
<dbReference type="Gene3D" id="1.10.40.50">
    <property type="entry name" value="Probable gtpase engc, domain 3"/>
    <property type="match status" value="1"/>
</dbReference>
<dbReference type="InterPro" id="IPR031944">
    <property type="entry name" value="RsgA_N"/>
</dbReference>
<evidence type="ECO:0000256" key="2">
    <source>
        <dbReference type="ARBA" id="ARBA00022517"/>
    </source>
</evidence>
<keyword evidence="1 10" id="KW-0963">Cytoplasm</keyword>
<dbReference type="CDD" id="cd04466">
    <property type="entry name" value="S1_YloQ_GTPase"/>
    <property type="match status" value="1"/>
</dbReference>
<dbReference type="Pfam" id="PF16745">
    <property type="entry name" value="RsgA_N"/>
    <property type="match status" value="1"/>
</dbReference>
<evidence type="ECO:0000256" key="9">
    <source>
        <dbReference type="ARBA" id="ARBA00023134"/>
    </source>
</evidence>
<evidence type="ECO:0000256" key="8">
    <source>
        <dbReference type="ARBA" id="ARBA00022884"/>
    </source>
</evidence>
<dbReference type="OrthoDB" id="9809485at2"/>
<feature type="binding site" evidence="10">
    <location>
        <begin position="183"/>
        <end position="191"/>
    </location>
    <ligand>
        <name>GTP</name>
        <dbReference type="ChEBI" id="CHEBI:37565"/>
    </ligand>
</feature>